<name>A0A6P7XEV1_9AMPH</name>
<dbReference type="InParanoid" id="A0A6P7XEV1"/>
<dbReference type="InterPro" id="IPR039008">
    <property type="entry name" value="IF_rod_dom"/>
</dbReference>
<evidence type="ECO:0000256" key="7">
    <source>
        <dbReference type="RuleBase" id="RU000685"/>
    </source>
</evidence>
<dbReference type="InterPro" id="IPR003054">
    <property type="entry name" value="Keratin_II"/>
</dbReference>
<keyword evidence="2 7" id="KW-0403">Intermediate filament</keyword>
<sequence length="652" mass="65890">MRRSQQSYSTSGGVSMGGKGFSSVSVGGMGSAGGMRSGGGGGGRVSFSSASVSHVGRSGGGLGRSLGCRSLGGTKSISISTGYARGGGGGGGFGGGHASGIIFGAGAGGAGFGGGAGGAGFGGGAGGVGFGGGVGGGGFGGAGGGGFGGAGFPGGAGGMGMAGGPGFPVCPPGGIQPVSINQSLLTPLHLEIDPELQKVRKEEREQIKTLNNKFASFIDKVRFLEQQNQVLETKWSFLREHTTKTGTKRNNIDPMFEAFISTLRRRLETLKNERGRLEGDLKNMQDLLEDFKHKYEDEINKRTTAENDFVVLKKDVDNAYMGKVELEVRVDTLTDEINFLRALYDAELQEVQGQLSDTSVILSMDNNRDLDLSGLIAEVKAQYEDIAARSKAEAEGVFETKFQQLQQAAGQHGDTLRNSKTEISDLNRQMQRMKAEIESAKKQIAKLQGAIAEAEERGERALNDARQKLAELEAALQKAKEEMARQLKEYQDLMNVKLSLDIEIATYRTLLEGEESRMAGEITNEVSISVVSSQTSVSSGGAGGFGAGGAGGFGAGGAGGFGAGGGGGFGVGGGAGGYMAGGGGGLGGGVGGGYGTGGGGGFGAGSGGGFVSGGSSFSSSSRGGGGGRSSGVAIVSTTSSSSSSKKYIKPNV</sequence>
<protein>
    <recommendedName>
        <fullName evidence="6">Keratin, type II cytoskeletal I</fullName>
    </recommendedName>
</protein>
<evidence type="ECO:0000256" key="8">
    <source>
        <dbReference type="SAM" id="Coils"/>
    </source>
</evidence>
<dbReference type="KEGG" id="muo:115466744"/>
<dbReference type="Pfam" id="PF16208">
    <property type="entry name" value="Keratin_2_head"/>
    <property type="match status" value="1"/>
</dbReference>
<dbReference type="Proteomes" id="UP000515156">
    <property type="component" value="Chromosome 3"/>
</dbReference>
<evidence type="ECO:0000259" key="10">
    <source>
        <dbReference type="PROSITE" id="PS51842"/>
    </source>
</evidence>
<dbReference type="PROSITE" id="PS51842">
    <property type="entry name" value="IF_ROD_2"/>
    <property type="match status" value="1"/>
</dbReference>
<feature type="coiled-coil region" evidence="8">
    <location>
        <begin position="260"/>
        <end position="350"/>
    </location>
</feature>
<dbReference type="GeneID" id="115466744"/>
<keyword evidence="11" id="KW-1185">Reference proteome</keyword>
<gene>
    <name evidence="12" type="primary">LOC115466744</name>
</gene>
<dbReference type="FunFam" id="1.20.5.1160:FF:000001">
    <property type="entry name" value="Keratin type II"/>
    <property type="match status" value="1"/>
</dbReference>
<dbReference type="PANTHER" id="PTHR45616:SF39">
    <property type="entry name" value="KERATIN, TYPE II CYTOSKELETAL 6A-RELATED"/>
    <property type="match status" value="1"/>
</dbReference>
<evidence type="ECO:0000256" key="3">
    <source>
        <dbReference type="ARBA" id="ARBA00023054"/>
    </source>
</evidence>
<reference evidence="12" key="1">
    <citation type="submission" date="2025-08" db="UniProtKB">
        <authorList>
            <consortium name="RefSeq"/>
        </authorList>
    </citation>
    <scope>IDENTIFICATION</scope>
</reference>
<dbReference type="RefSeq" id="XP_030054072.1">
    <property type="nucleotide sequence ID" value="XM_030198212.1"/>
</dbReference>
<dbReference type="FunFam" id="1.20.5.500:FF:000001">
    <property type="entry name" value="Type II keratin 23"/>
    <property type="match status" value="1"/>
</dbReference>
<evidence type="ECO:0000313" key="12">
    <source>
        <dbReference type="RefSeq" id="XP_030054072.1"/>
    </source>
</evidence>
<evidence type="ECO:0000256" key="9">
    <source>
        <dbReference type="SAM" id="MobiDB-lite"/>
    </source>
</evidence>
<dbReference type="GO" id="GO:0005615">
    <property type="term" value="C:extracellular space"/>
    <property type="evidence" value="ECO:0007669"/>
    <property type="project" value="TreeGrafter"/>
</dbReference>
<organism evidence="11 12">
    <name type="scientific">Microcaecilia unicolor</name>
    <dbReference type="NCBI Taxonomy" id="1415580"/>
    <lineage>
        <taxon>Eukaryota</taxon>
        <taxon>Metazoa</taxon>
        <taxon>Chordata</taxon>
        <taxon>Craniata</taxon>
        <taxon>Vertebrata</taxon>
        <taxon>Euteleostomi</taxon>
        <taxon>Amphibia</taxon>
        <taxon>Gymnophiona</taxon>
        <taxon>Siphonopidae</taxon>
        <taxon>Microcaecilia</taxon>
    </lineage>
</organism>
<dbReference type="Pfam" id="PF00038">
    <property type="entry name" value="Filament"/>
    <property type="match status" value="1"/>
</dbReference>
<dbReference type="InterPro" id="IPR018039">
    <property type="entry name" value="IF_conserved"/>
</dbReference>
<dbReference type="Gene3D" id="1.20.5.500">
    <property type="entry name" value="Single helix bin"/>
    <property type="match status" value="1"/>
</dbReference>
<proteinExistence type="inferred from homology"/>
<dbReference type="Gene3D" id="1.20.5.170">
    <property type="match status" value="1"/>
</dbReference>
<comment type="subunit">
    <text evidence="4">Heterotetramer of two type I and two type II keratins.</text>
</comment>
<dbReference type="GO" id="GO:0045095">
    <property type="term" value="C:keratin filament"/>
    <property type="evidence" value="ECO:0007669"/>
    <property type="project" value="InterPro"/>
</dbReference>
<feature type="coiled-coil region" evidence="8">
    <location>
        <begin position="200"/>
        <end position="227"/>
    </location>
</feature>
<evidence type="ECO:0000256" key="6">
    <source>
        <dbReference type="ARBA" id="ARBA00067648"/>
    </source>
</evidence>
<dbReference type="GO" id="GO:0031424">
    <property type="term" value="P:keratinization"/>
    <property type="evidence" value="ECO:0007669"/>
    <property type="project" value="TreeGrafter"/>
</dbReference>
<dbReference type="FunFam" id="1.20.5.170:FF:000065">
    <property type="entry name" value="Keratin, type II cytoskeletal 80"/>
    <property type="match status" value="1"/>
</dbReference>
<dbReference type="OrthoDB" id="2441647at2759"/>
<dbReference type="SMART" id="SM01391">
    <property type="entry name" value="Filament"/>
    <property type="match status" value="1"/>
</dbReference>
<feature type="compositionally biased region" description="Low complexity" evidence="9">
    <location>
        <begin position="630"/>
        <end position="644"/>
    </location>
</feature>
<evidence type="ECO:0000313" key="11">
    <source>
        <dbReference type="Proteomes" id="UP000515156"/>
    </source>
</evidence>
<dbReference type="SUPFAM" id="SSF64593">
    <property type="entry name" value="Intermediate filament protein, coiled coil region"/>
    <property type="match status" value="3"/>
</dbReference>
<dbReference type="AlphaFoldDB" id="A0A6P7XEV1"/>
<feature type="region of interest" description="Disordered" evidence="9">
    <location>
        <begin position="613"/>
        <end position="652"/>
    </location>
</feature>
<dbReference type="GO" id="GO:0045109">
    <property type="term" value="P:intermediate filament organization"/>
    <property type="evidence" value="ECO:0007669"/>
    <property type="project" value="TreeGrafter"/>
</dbReference>
<dbReference type="Gene3D" id="1.20.5.1160">
    <property type="entry name" value="Vasodilator-stimulated phosphoprotein"/>
    <property type="match status" value="1"/>
</dbReference>
<dbReference type="GO" id="GO:0030280">
    <property type="term" value="F:structural constituent of skin epidermis"/>
    <property type="evidence" value="ECO:0007669"/>
    <property type="project" value="TreeGrafter"/>
</dbReference>
<evidence type="ECO:0000256" key="5">
    <source>
        <dbReference type="ARBA" id="ARBA00061646"/>
    </source>
</evidence>
<dbReference type="PANTHER" id="PTHR45616">
    <property type="entry name" value="GATA-TYPE DOMAIN-CONTAINING PROTEIN"/>
    <property type="match status" value="1"/>
</dbReference>
<evidence type="ECO:0000256" key="2">
    <source>
        <dbReference type="ARBA" id="ARBA00022754"/>
    </source>
</evidence>
<comment type="similarity">
    <text evidence="5 7">Belongs to the intermediate filament family.</text>
</comment>
<keyword evidence="3 8" id="KW-0175">Coiled coil</keyword>
<feature type="coiled-coil region" evidence="8">
    <location>
        <begin position="416"/>
        <end position="496"/>
    </location>
</feature>
<dbReference type="PRINTS" id="PR01276">
    <property type="entry name" value="TYPE2KERATIN"/>
</dbReference>
<keyword evidence="1" id="KW-0416">Keratin</keyword>
<evidence type="ECO:0000256" key="4">
    <source>
        <dbReference type="ARBA" id="ARBA00049697"/>
    </source>
</evidence>
<accession>A0A6P7XEV1</accession>
<dbReference type="PROSITE" id="PS00226">
    <property type="entry name" value="IF_ROD_1"/>
    <property type="match status" value="1"/>
</dbReference>
<feature type="domain" description="IF rod" evidence="10">
    <location>
        <begin position="203"/>
        <end position="518"/>
    </location>
</feature>
<dbReference type="InterPro" id="IPR032444">
    <property type="entry name" value="Keratin_2_head"/>
</dbReference>
<evidence type="ECO:0000256" key="1">
    <source>
        <dbReference type="ARBA" id="ARBA00022744"/>
    </source>
</evidence>